<evidence type="ECO:0000313" key="2">
    <source>
        <dbReference type="EMBL" id="KAF5889710.1"/>
    </source>
</evidence>
<name>A0A8J4X9N6_CLAMG</name>
<evidence type="ECO:0000313" key="3">
    <source>
        <dbReference type="Proteomes" id="UP000727407"/>
    </source>
</evidence>
<protein>
    <submittedName>
        <fullName evidence="2">Voltage-dependent calcium channel subunit alpha-2/delta-2</fullName>
    </submittedName>
</protein>
<gene>
    <name evidence="2" type="primary">Cacna2d2</name>
    <name evidence="2" type="ORF">DAT39_020588</name>
</gene>
<accession>A0A8J4X9N6</accession>
<feature type="compositionally biased region" description="Basic residues" evidence="1">
    <location>
        <begin position="24"/>
        <end position="34"/>
    </location>
</feature>
<sequence>MAGNFWARSGRLTRVGVNKNNERRQRRRRRRRSFYRRDSRQDRYRYQPPRVEVLREAGILLGVAMQSFLG</sequence>
<evidence type="ECO:0000256" key="1">
    <source>
        <dbReference type="SAM" id="MobiDB-lite"/>
    </source>
</evidence>
<proteinExistence type="predicted"/>
<reference evidence="2" key="1">
    <citation type="submission" date="2020-07" db="EMBL/GenBank/DDBJ databases">
        <title>Clarias magur genome sequencing, assembly and annotation.</title>
        <authorList>
            <person name="Kushwaha B."/>
            <person name="Kumar R."/>
            <person name="Das P."/>
            <person name="Joshi C.G."/>
            <person name="Kumar D."/>
            <person name="Nagpure N.S."/>
            <person name="Pandey M."/>
            <person name="Agarwal S."/>
            <person name="Srivastava S."/>
            <person name="Singh M."/>
            <person name="Sahoo L."/>
            <person name="Jayasankar P."/>
            <person name="Meher P.K."/>
            <person name="Koringa P.G."/>
            <person name="Iquebal M.A."/>
            <person name="Das S.P."/>
            <person name="Bit A."/>
            <person name="Patnaik S."/>
            <person name="Patel N."/>
            <person name="Shah T.M."/>
            <person name="Hinsu A."/>
            <person name="Jena J.K."/>
        </authorList>
    </citation>
    <scope>NUCLEOTIDE SEQUENCE</scope>
    <source>
        <strain evidence="2">CIFAMagur01</strain>
        <tissue evidence="2">Testis</tissue>
    </source>
</reference>
<dbReference type="EMBL" id="QNUK01000775">
    <property type="protein sequence ID" value="KAF5889710.1"/>
    <property type="molecule type" value="Genomic_DNA"/>
</dbReference>
<dbReference type="Proteomes" id="UP000727407">
    <property type="component" value="Unassembled WGS sequence"/>
</dbReference>
<organism evidence="2 3">
    <name type="scientific">Clarias magur</name>
    <name type="common">Asian catfish</name>
    <name type="synonym">Macropteronotus magur</name>
    <dbReference type="NCBI Taxonomy" id="1594786"/>
    <lineage>
        <taxon>Eukaryota</taxon>
        <taxon>Metazoa</taxon>
        <taxon>Chordata</taxon>
        <taxon>Craniata</taxon>
        <taxon>Vertebrata</taxon>
        <taxon>Euteleostomi</taxon>
        <taxon>Actinopterygii</taxon>
        <taxon>Neopterygii</taxon>
        <taxon>Teleostei</taxon>
        <taxon>Ostariophysi</taxon>
        <taxon>Siluriformes</taxon>
        <taxon>Clariidae</taxon>
        <taxon>Clarias</taxon>
    </lineage>
</organism>
<comment type="caution">
    <text evidence="2">The sequence shown here is derived from an EMBL/GenBank/DDBJ whole genome shotgun (WGS) entry which is preliminary data.</text>
</comment>
<keyword evidence="3" id="KW-1185">Reference proteome</keyword>
<feature type="region of interest" description="Disordered" evidence="1">
    <location>
        <begin position="16"/>
        <end position="43"/>
    </location>
</feature>
<dbReference type="AlphaFoldDB" id="A0A8J4X9N6"/>